<organism evidence="1 2">
    <name type="scientific">Paraburkholderia humisilvae</name>
    <dbReference type="NCBI Taxonomy" id="627669"/>
    <lineage>
        <taxon>Bacteria</taxon>
        <taxon>Pseudomonadati</taxon>
        <taxon>Pseudomonadota</taxon>
        <taxon>Betaproteobacteria</taxon>
        <taxon>Burkholderiales</taxon>
        <taxon>Burkholderiaceae</taxon>
        <taxon>Paraburkholderia</taxon>
    </lineage>
</organism>
<protein>
    <submittedName>
        <fullName evidence="1">Uncharacterized protein</fullName>
    </submittedName>
</protein>
<dbReference type="AlphaFoldDB" id="A0A6J5DT67"/>
<evidence type="ECO:0000313" key="1">
    <source>
        <dbReference type="EMBL" id="CAB3756126.1"/>
    </source>
</evidence>
<evidence type="ECO:0000313" key="2">
    <source>
        <dbReference type="Proteomes" id="UP000494363"/>
    </source>
</evidence>
<name>A0A6J5DT67_9BURK</name>
<reference evidence="1 2" key="1">
    <citation type="submission" date="2020-04" db="EMBL/GenBank/DDBJ databases">
        <authorList>
            <person name="De Canck E."/>
        </authorList>
    </citation>
    <scope>NUCLEOTIDE SEQUENCE [LARGE SCALE GENOMIC DNA]</scope>
    <source>
        <strain evidence="1 2">LMG 29542</strain>
    </source>
</reference>
<keyword evidence="2" id="KW-1185">Reference proteome</keyword>
<dbReference type="Proteomes" id="UP000494363">
    <property type="component" value="Unassembled WGS sequence"/>
</dbReference>
<accession>A0A6J5DT67</accession>
<dbReference type="EMBL" id="CADIKH010000011">
    <property type="protein sequence ID" value="CAB3756126.1"/>
    <property type="molecule type" value="Genomic_DNA"/>
</dbReference>
<proteinExistence type="predicted"/>
<sequence>MEVHHYDYCAVANAPHWAAAYQAAVGLRVSAKVSALRSATLSAMESARLSHSEEVAL</sequence>
<gene>
    <name evidence="1" type="ORF">LMG29542_02781</name>
</gene>